<feature type="region of interest" description="Disordered" evidence="1">
    <location>
        <begin position="199"/>
        <end position="326"/>
    </location>
</feature>
<feature type="compositionally biased region" description="Low complexity" evidence="1">
    <location>
        <begin position="199"/>
        <end position="221"/>
    </location>
</feature>
<organism evidence="3 4">
    <name type="scientific">Bifidobacterium canis</name>
    <dbReference type="NCBI Taxonomy" id="2610880"/>
    <lineage>
        <taxon>Bacteria</taxon>
        <taxon>Bacillati</taxon>
        <taxon>Actinomycetota</taxon>
        <taxon>Actinomycetes</taxon>
        <taxon>Bifidobacteriales</taxon>
        <taxon>Bifidobacteriaceae</taxon>
        <taxon>Bifidobacterium</taxon>
    </lineage>
</organism>
<evidence type="ECO:0000313" key="4">
    <source>
        <dbReference type="Proteomes" id="UP000487882"/>
    </source>
</evidence>
<keyword evidence="4" id="KW-1185">Reference proteome</keyword>
<protein>
    <submittedName>
        <fullName evidence="3">Uncharacterized protein</fullName>
    </submittedName>
</protein>
<keyword evidence="2" id="KW-0472">Membrane</keyword>
<sequence>MKNFFKGLSFSQLLAGALAAVTSFLLSAKIGIAGSVIGVAVASIVSTAASQIYKNVLDESGKRLQDAAQQNGVGPADADSSDSTDAETQSHAEGPNESAETVDGTRVMPSVDVGAESTEETRAPRTVVSGSGGASSAERHTIANHPSNGKAKRPASKHDKRVAIIVALVSGLVAVLITAGVILALTGGKGTDSVVRDVVSPTSTSSQTPDVSSTQQSTPTDGSTSEQENQSTGNSDTSTTNSGNESDKSSNTSTDNSGTGSDLTNSNSGSNTDSGTSSSSNSDSSSQQNSTQDSQNSGSNNSNSQNTDSTTNQKNTDSSGTSQQSQ</sequence>
<dbReference type="EMBL" id="WNLP01000008">
    <property type="protein sequence ID" value="MUH60228.1"/>
    <property type="molecule type" value="Genomic_DNA"/>
</dbReference>
<evidence type="ECO:0000256" key="1">
    <source>
        <dbReference type="SAM" id="MobiDB-lite"/>
    </source>
</evidence>
<dbReference type="RefSeq" id="WP_155589069.1">
    <property type="nucleotide sequence ID" value="NZ_WNLP01000008.1"/>
</dbReference>
<evidence type="ECO:0000256" key="2">
    <source>
        <dbReference type="SAM" id="Phobius"/>
    </source>
</evidence>
<name>A0A7K1J6C8_9BIFI</name>
<proteinExistence type="predicted"/>
<reference evidence="3 4" key="1">
    <citation type="submission" date="2019-09" db="EMBL/GenBank/DDBJ databases">
        <title>Bifidobacterium canis sp. nov., isolated from the digestive tract of German Shepherd dog puppy.</title>
        <authorList>
            <person name="Bunesova V."/>
        </authorList>
    </citation>
    <scope>NUCLEOTIDE SEQUENCE [LARGE SCALE GENOMIC DNA]</scope>
    <source>
        <strain evidence="3 4">GSD1FS</strain>
    </source>
</reference>
<keyword evidence="2" id="KW-0812">Transmembrane</keyword>
<dbReference type="AlphaFoldDB" id="A0A7K1J6C8"/>
<evidence type="ECO:0000313" key="3">
    <source>
        <dbReference type="EMBL" id="MUH60228.1"/>
    </source>
</evidence>
<keyword evidence="2" id="KW-1133">Transmembrane helix</keyword>
<comment type="caution">
    <text evidence="3">The sequence shown here is derived from an EMBL/GenBank/DDBJ whole genome shotgun (WGS) entry which is preliminary data.</text>
</comment>
<dbReference type="Proteomes" id="UP000487882">
    <property type="component" value="Unassembled WGS sequence"/>
</dbReference>
<feature type="transmembrane region" description="Helical" evidence="2">
    <location>
        <begin position="162"/>
        <end position="185"/>
    </location>
</feature>
<feature type="compositionally biased region" description="Low complexity" evidence="1">
    <location>
        <begin position="229"/>
        <end position="319"/>
    </location>
</feature>
<accession>A0A7K1J6C8</accession>
<feature type="region of interest" description="Disordered" evidence="1">
    <location>
        <begin position="66"/>
        <end position="158"/>
    </location>
</feature>
<gene>
    <name evidence="3" type="ORF">GSD1FS_1591</name>
</gene>
<feature type="transmembrane region" description="Helical" evidence="2">
    <location>
        <begin position="29"/>
        <end position="53"/>
    </location>
</feature>